<organism evidence="1 2">
    <name type="scientific">Allokutzneria albata</name>
    <name type="common">Kibdelosporangium albatum</name>
    <dbReference type="NCBI Taxonomy" id="211114"/>
    <lineage>
        <taxon>Bacteria</taxon>
        <taxon>Bacillati</taxon>
        <taxon>Actinomycetota</taxon>
        <taxon>Actinomycetes</taxon>
        <taxon>Pseudonocardiales</taxon>
        <taxon>Pseudonocardiaceae</taxon>
        <taxon>Allokutzneria</taxon>
    </lineage>
</organism>
<reference evidence="1 2" key="1">
    <citation type="submission" date="2016-10" db="EMBL/GenBank/DDBJ databases">
        <authorList>
            <person name="de Groot N.N."/>
        </authorList>
    </citation>
    <scope>NUCLEOTIDE SEQUENCE [LARGE SCALE GENOMIC DNA]</scope>
    <source>
        <strain evidence="1 2">DSM 44149</strain>
    </source>
</reference>
<gene>
    <name evidence="1" type="ORF">SAMN04489726_3762</name>
</gene>
<proteinExistence type="predicted"/>
<protein>
    <submittedName>
        <fullName evidence="1">Uncharacterized protein</fullName>
    </submittedName>
</protein>
<keyword evidence="2" id="KW-1185">Reference proteome</keyword>
<dbReference type="AlphaFoldDB" id="A0A1G9WRC0"/>
<accession>A0A1G9WRC0</accession>
<sequence>MWGIGYVLSSWRRGDEALVESRRLAERQAVAQDRLGRELAEINGRVAAIQRLLEDSV</sequence>
<dbReference type="RefSeq" id="WP_156051186.1">
    <property type="nucleotide sequence ID" value="NZ_JOEF01000016.1"/>
</dbReference>
<dbReference type="EMBL" id="LT629701">
    <property type="protein sequence ID" value="SDM86967.1"/>
    <property type="molecule type" value="Genomic_DNA"/>
</dbReference>
<dbReference type="Proteomes" id="UP000183376">
    <property type="component" value="Chromosome I"/>
</dbReference>
<name>A0A1G9WRC0_ALLAB</name>
<evidence type="ECO:0000313" key="1">
    <source>
        <dbReference type="EMBL" id="SDM86967.1"/>
    </source>
</evidence>
<evidence type="ECO:0000313" key="2">
    <source>
        <dbReference type="Proteomes" id="UP000183376"/>
    </source>
</evidence>